<evidence type="ECO:0000256" key="1">
    <source>
        <dbReference type="ARBA" id="ARBA00005854"/>
    </source>
</evidence>
<dbReference type="InterPro" id="IPR029752">
    <property type="entry name" value="D-isomer_DH_CS1"/>
</dbReference>
<dbReference type="GO" id="GO:0051287">
    <property type="term" value="F:NAD binding"/>
    <property type="evidence" value="ECO:0007669"/>
    <property type="project" value="InterPro"/>
</dbReference>
<protein>
    <submittedName>
        <fullName evidence="7">D-isomer specific 2-hydroxyacid dehydrogenase, NAD binding domain-containing protein</fullName>
    </submittedName>
</protein>
<dbReference type="CDD" id="cd12168">
    <property type="entry name" value="Mand_dh_like"/>
    <property type="match status" value="1"/>
</dbReference>
<dbReference type="PROSITE" id="PS00065">
    <property type="entry name" value="D_2_HYDROXYACID_DH_1"/>
    <property type="match status" value="1"/>
</dbReference>
<dbReference type="PROSITE" id="PS00670">
    <property type="entry name" value="D_2_HYDROXYACID_DH_2"/>
    <property type="match status" value="1"/>
</dbReference>
<feature type="domain" description="D-isomer specific 2-hydroxyacid dehydrogenase catalytic" evidence="5">
    <location>
        <begin position="59"/>
        <end position="336"/>
    </location>
</feature>
<dbReference type="InterPro" id="IPR050223">
    <property type="entry name" value="D-isomer_2-hydroxyacid_DH"/>
</dbReference>
<dbReference type="AlphaFoldDB" id="A0A9W9JSQ6"/>
<evidence type="ECO:0000256" key="2">
    <source>
        <dbReference type="ARBA" id="ARBA00023002"/>
    </source>
</evidence>
<dbReference type="InterPro" id="IPR006139">
    <property type="entry name" value="D-isomer_2_OHA_DH_cat_dom"/>
</dbReference>
<keyword evidence="3" id="KW-0520">NAD</keyword>
<dbReference type="GeneID" id="80863090"/>
<dbReference type="PANTHER" id="PTHR10996">
    <property type="entry name" value="2-HYDROXYACID DEHYDROGENASE-RELATED"/>
    <property type="match status" value="1"/>
</dbReference>
<evidence type="ECO:0000259" key="5">
    <source>
        <dbReference type="Pfam" id="PF00389"/>
    </source>
</evidence>
<dbReference type="InterPro" id="IPR036291">
    <property type="entry name" value="NAD(P)-bd_dom_sf"/>
</dbReference>
<evidence type="ECO:0000256" key="4">
    <source>
        <dbReference type="RuleBase" id="RU003719"/>
    </source>
</evidence>
<evidence type="ECO:0000313" key="8">
    <source>
        <dbReference type="Proteomes" id="UP001140511"/>
    </source>
</evidence>
<dbReference type="Proteomes" id="UP001140511">
    <property type="component" value="Unassembled WGS sequence"/>
</dbReference>
<keyword evidence="2 4" id="KW-0560">Oxidoreductase</keyword>
<name>A0A9W9JSQ6_9HYPO</name>
<dbReference type="Pfam" id="PF02826">
    <property type="entry name" value="2-Hacid_dh_C"/>
    <property type="match status" value="1"/>
</dbReference>
<comment type="caution">
    <text evidence="7">The sequence shown here is derived from an EMBL/GenBank/DDBJ whole genome shotgun (WGS) entry which is preliminary data.</text>
</comment>
<dbReference type="EMBL" id="JAOPEN010000001">
    <property type="protein sequence ID" value="KAJ4864662.1"/>
    <property type="molecule type" value="Genomic_DNA"/>
</dbReference>
<dbReference type="PANTHER" id="PTHR10996:SF269">
    <property type="entry name" value="HYPOTHETICAL D-ISOMER SPECIFIC 2-HYDROXYACID DEHYDROGENASE (EUROFUNG)"/>
    <property type="match status" value="1"/>
</dbReference>
<dbReference type="Gene3D" id="3.40.50.720">
    <property type="entry name" value="NAD(P)-binding Rossmann-like Domain"/>
    <property type="match status" value="2"/>
</dbReference>
<dbReference type="InterPro" id="IPR006140">
    <property type="entry name" value="D-isomer_DH_NAD-bd"/>
</dbReference>
<evidence type="ECO:0000313" key="7">
    <source>
        <dbReference type="EMBL" id="KAJ4864662.1"/>
    </source>
</evidence>
<dbReference type="SUPFAM" id="SSF52283">
    <property type="entry name" value="Formate/glycerate dehydrogenase catalytic domain-like"/>
    <property type="match status" value="1"/>
</dbReference>
<sequence length="357" mass="39859">MQPKNHKERPFVVWLGCPRHDGGEYLSDFRNEFDYTILEADNRQEVKEKLPALIAKHGPIDAFIVPMGTMTYAPFDQDLFGPLASECGIITSSKAGYDEFDVEWITSQGIWLCNTTNAIVESTSNMAIFLTLAAVRDTYRTEQTLRNGAWTSVLYPTHDITGMTIGIVGMGKVGKRVASKAKAFNMRVKYFNRHRLSDQEEALYSASYCDSLHALLSVSDIISINCPLNEDTRNLISTAEFAAMKDGSYLINTARGAIIDEDALIQALESGKIARAGLDVFCNEPHINSYFQRSDKVICQPHMGGVTQDAFRLAEIECLENIRAYFKTGKPITPINDPSAQFQKELTVSRVSYISHN</sequence>
<evidence type="ECO:0000259" key="6">
    <source>
        <dbReference type="Pfam" id="PF02826"/>
    </source>
</evidence>
<accession>A0A9W9JSQ6</accession>
<dbReference type="GO" id="GO:0005829">
    <property type="term" value="C:cytosol"/>
    <property type="evidence" value="ECO:0007669"/>
    <property type="project" value="TreeGrafter"/>
</dbReference>
<reference evidence="7" key="1">
    <citation type="submission" date="2022-09" db="EMBL/GenBank/DDBJ databases">
        <title>Chromosome-level assembly of Trichoderma breve T069, a fungus used in development of biopesticide product.</title>
        <authorList>
            <person name="Lin R."/>
            <person name="Liu T."/>
        </authorList>
    </citation>
    <scope>NUCLEOTIDE SEQUENCE</scope>
    <source>
        <strain evidence="7">T069</strain>
    </source>
</reference>
<dbReference type="SUPFAM" id="SSF51735">
    <property type="entry name" value="NAD(P)-binding Rossmann-fold domains"/>
    <property type="match status" value="1"/>
</dbReference>
<dbReference type="Pfam" id="PF00389">
    <property type="entry name" value="2-Hacid_dh"/>
    <property type="match status" value="1"/>
</dbReference>
<dbReference type="InterPro" id="IPR029753">
    <property type="entry name" value="D-isomer_DH_CS"/>
</dbReference>
<keyword evidence="8" id="KW-1185">Reference proteome</keyword>
<gene>
    <name evidence="7" type="ORF">T069G_01192</name>
</gene>
<evidence type="ECO:0000256" key="3">
    <source>
        <dbReference type="ARBA" id="ARBA00023027"/>
    </source>
</evidence>
<feature type="domain" description="D-isomer specific 2-hydroxyacid dehydrogenase NAD-binding" evidence="6">
    <location>
        <begin position="129"/>
        <end position="304"/>
    </location>
</feature>
<dbReference type="GO" id="GO:0030267">
    <property type="term" value="F:glyoxylate reductase (NADPH) activity"/>
    <property type="evidence" value="ECO:0007669"/>
    <property type="project" value="TreeGrafter"/>
</dbReference>
<comment type="similarity">
    <text evidence="1 4">Belongs to the D-isomer specific 2-hydroxyacid dehydrogenase family.</text>
</comment>
<dbReference type="GO" id="GO:0016618">
    <property type="term" value="F:hydroxypyruvate reductase [NAD(P)H] activity"/>
    <property type="evidence" value="ECO:0007669"/>
    <property type="project" value="TreeGrafter"/>
</dbReference>
<dbReference type="PROSITE" id="PS00671">
    <property type="entry name" value="D_2_HYDROXYACID_DH_3"/>
    <property type="match status" value="1"/>
</dbReference>
<organism evidence="7 8">
    <name type="scientific">Trichoderma breve</name>
    <dbReference type="NCBI Taxonomy" id="2034170"/>
    <lineage>
        <taxon>Eukaryota</taxon>
        <taxon>Fungi</taxon>
        <taxon>Dikarya</taxon>
        <taxon>Ascomycota</taxon>
        <taxon>Pezizomycotina</taxon>
        <taxon>Sordariomycetes</taxon>
        <taxon>Hypocreomycetidae</taxon>
        <taxon>Hypocreales</taxon>
        <taxon>Hypocreaceae</taxon>
        <taxon>Trichoderma</taxon>
    </lineage>
</organism>
<dbReference type="FunFam" id="3.40.50.720:FF:000203">
    <property type="entry name" value="D-3-phosphoglycerate dehydrogenase (SerA)"/>
    <property type="match status" value="1"/>
</dbReference>
<proteinExistence type="inferred from homology"/>
<dbReference type="RefSeq" id="XP_056033718.1">
    <property type="nucleotide sequence ID" value="XM_056168402.1"/>
</dbReference>